<dbReference type="CDD" id="cd04301">
    <property type="entry name" value="NAT_SF"/>
    <property type="match status" value="1"/>
</dbReference>
<protein>
    <submittedName>
        <fullName evidence="2">GNAT family N-acetyltransferase</fullName>
    </submittedName>
</protein>
<feature type="domain" description="N-acetyltransferase" evidence="1">
    <location>
        <begin position="1"/>
        <end position="152"/>
    </location>
</feature>
<dbReference type="Pfam" id="PF00583">
    <property type="entry name" value="Acetyltransf_1"/>
    <property type="match status" value="1"/>
</dbReference>
<dbReference type="Gene3D" id="3.40.630.30">
    <property type="match status" value="1"/>
</dbReference>
<dbReference type="SUPFAM" id="SSF55729">
    <property type="entry name" value="Acyl-CoA N-acyltransferases (Nat)"/>
    <property type="match status" value="1"/>
</dbReference>
<dbReference type="GO" id="GO:0016747">
    <property type="term" value="F:acyltransferase activity, transferring groups other than amino-acyl groups"/>
    <property type="evidence" value="ECO:0007669"/>
    <property type="project" value="InterPro"/>
</dbReference>
<dbReference type="InterPro" id="IPR000182">
    <property type="entry name" value="GNAT_dom"/>
</dbReference>
<gene>
    <name evidence="2" type="ORF">BTO08_21900</name>
</gene>
<evidence type="ECO:0000259" key="1">
    <source>
        <dbReference type="PROSITE" id="PS51186"/>
    </source>
</evidence>
<name>A0A2S7VM52_PHOAN</name>
<dbReference type="AlphaFoldDB" id="A0A2S7VM52"/>
<evidence type="ECO:0000313" key="2">
    <source>
        <dbReference type="EMBL" id="PQJ62862.1"/>
    </source>
</evidence>
<dbReference type="OrthoDB" id="9797178at2"/>
<dbReference type="PANTHER" id="PTHR43617">
    <property type="entry name" value="L-AMINO ACID N-ACETYLTRANSFERASE"/>
    <property type="match status" value="1"/>
</dbReference>
<dbReference type="Proteomes" id="UP000238730">
    <property type="component" value="Unassembled WGS sequence"/>
</dbReference>
<dbReference type="PANTHER" id="PTHR43617:SF2">
    <property type="entry name" value="UPF0039 PROTEIN SLL0451"/>
    <property type="match status" value="1"/>
</dbReference>
<evidence type="ECO:0000313" key="3">
    <source>
        <dbReference type="Proteomes" id="UP000238730"/>
    </source>
</evidence>
<comment type="caution">
    <text evidence="2">The sequence shown here is derived from an EMBL/GenBank/DDBJ whole genome shotgun (WGS) entry which is preliminary data.</text>
</comment>
<proteinExistence type="predicted"/>
<keyword evidence="2" id="KW-0808">Transferase</keyword>
<dbReference type="PROSITE" id="PS51186">
    <property type="entry name" value="GNAT"/>
    <property type="match status" value="1"/>
</dbReference>
<reference evidence="2 3" key="1">
    <citation type="submission" date="2016-12" db="EMBL/GenBank/DDBJ databases">
        <title>Diversity of luminous bacteria.</title>
        <authorList>
            <person name="Yoshizawa S."/>
            <person name="Kogure K."/>
        </authorList>
    </citation>
    <scope>NUCLEOTIDE SEQUENCE [LARGE SCALE GENOMIC DNA]</scope>
    <source>
        <strain evidence="2 3">LC1-200</strain>
    </source>
</reference>
<dbReference type="InterPro" id="IPR050276">
    <property type="entry name" value="MshD_Acetyltransferase"/>
</dbReference>
<dbReference type="RefSeq" id="WP_105062623.1">
    <property type="nucleotide sequence ID" value="NZ_MSCJ01000003.1"/>
</dbReference>
<sequence>MIIRVEKDSDITVIETLTYSAFKDHPHHEPGSEPTEHLIVNRLRDANALTLSLVAEVNNQVIGHIAFSPVLINGEATNWYGLAPVSVLPEQQGKGIGKALINEGLAQLKEHGAEGFVLLGEPEYYGRFGFKAKPELTLTGVPAEYFLALPVKDSIPTGEVSYHPAFFE</sequence>
<organism evidence="2 3">
    <name type="scientific">Photobacterium angustum</name>
    <dbReference type="NCBI Taxonomy" id="661"/>
    <lineage>
        <taxon>Bacteria</taxon>
        <taxon>Pseudomonadati</taxon>
        <taxon>Pseudomonadota</taxon>
        <taxon>Gammaproteobacteria</taxon>
        <taxon>Vibrionales</taxon>
        <taxon>Vibrionaceae</taxon>
        <taxon>Photobacterium</taxon>
    </lineage>
</organism>
<accession>A0A2S7VM52</accession>
<dbReference type="EMBL" id="MSCJ01000003">
    <property type="protein sequence ID" value="PQJ62862.1"/>
    <property type="molecule type" value="Genomic_DNA"/>
</dbReference>
<dbReference type="InterPro" id="IPR016181">
    <property type="entry name" value="Acyl_CoA_acyltransferase"/>
</dbReference>